<evidence type="ECO:0000313" key="13">
    <source>
        <dbReference type="Proteomes" id="UP001206925"/>
    </source>
</evidence>
<sequence length="1271" mass="137187">ERKSRERERERSPALIFFSQIDLCPRLNIILHYYYYYIINPNNYTAVKPTLAFTAISVYVRFVFFVSGSYPIRIRVSYRIRDRFEMTTGADVDCNVGGNGNVLVNGSVDVDPLVLESAGAVNGRVAVSVVEVNDVEDDANVENGPAVEDHVVMVSDGIGQGGNGCFDKELGEGEMDDAELDVTGLNAVGGVVTVDCNVGGNGSVGEFGDAGGGNVDGEVEQFKKEGLVENGSAFDLTVDPLVLESAGVVNGRVAVSVVEVKAVEDAVNDENGSADDPPVVMVTNGIGKGVDGCLDKVLGEGEVDVKSAEEVDDTGSGLTGSTMNAVESSQVTGSELESAVKSSDVTVIQFVAAPDVNVENGSAVDLLVVMDVNGRLDKVSGEQEVDVKSAEEVDDTGSGLTESTLNTVESVQVIGYELGAAVKASDVTVTQSVATPDVINGIDESLSAPIAISDADNGVMVNDGLGSVINLTDGIAQDANGHLDKFSGEREADVKSVEEADNAKTNDTASGLADSTLNIEESSQVTASELEFAIKPSDVTVTQSVSAPIAISNTDNGVMVNDGLEPVFNVVDKAECQLTVDGSVTADGLDSSGSPIDEWKGQATDDVSGKPYEDMGSQVTADEPESCGGPIKGQECKVSVDGSDFISSLVDKQECPVSVNESEPSAKHTDKVESNTVVVELDGKSEDHQELVAIPSEVNVEVELNHVCSVIKAENKKDEGTEIGSGIESEENPDSGFVLPEEVDALANGQVEKFDRILEMEETQIYVTEADESSEKLLKVSESVETEVNTEEIKEQVKVEDEIQESQRVVIDNVQDELNLEDNTAESANEAEVLSEVETNLEAVILENASLQYAVSNCVDKPQEGLQPEASAVETTNTMESACNSRKLLVEKDNGSLSNPDDLTVTEKKVETEYHLGKDNISAEDMDCGTGIENVNVADDDGKGSEVKDAEDVPHPVTEIRSPEGMDCGTSVENVVISDDEEKGSEVNDAHVELVHDIVPVNKPAEDMDCETGIKSVDFPDKEKESEVKDASVGDQPTLSFCDTFVKHGAVIEFGSIGRHETTPSIQNEEVEDMNGIQSDEIPKSSVEGEVIDVQNEEVEVLEYNFLVKIPRFEDEKFRDQIRRAQELLKEKTGIRDSIRVTVFEKRELLKAYSEEYDRVKLDEIAARRVVRAKRQEIESVQAVINRWKNAMAVEDIDARIFGVEYMIQHETIRLTDEKAFIRDIRRLKSLRDELASNMGTPEEIRHAIDTKDQNEERMKQYHSMSTKHVA</sequence>
<evidence type="ECO:0000313" key="12">
    <source>
        <dbReference type="EMBL" id="KAI7740588.1"/>
    </source>
</evidence>
<evidence type="ECO:0000256" key="8">
    <source>
        <dbReference type="ARBA" id="ARBA00023136"/>
    </source>
</evidence>
<evidence type="ECO:0000256" key="5">
    <source>
        <dbReference type="ARBA" id="ARBA00022824"/>
    </source>
</evidence>
<feature type="transmembrane region" description="Helical" evidence="11">
    <location>
        <begin position="50"/>
        <end position="72"/>
    </location>
</feature>
<feature type="non-terminal residue" evidence="12">
    <location>
        <position position="1271"/>
    </location>
</feature>
<keyword evidence="5" id="KW-0256">Endoplasmic reticulum</keyword>
<reference evidence="12" key="1">
    <citation type="submission" date="2022-06" db="EMBL/GenBank/DDBJ databases">
        <title>Uncovering the hologenomic basis of an extraordinary plant invasion.</title>
        <authorList>
            <person name="Bieker V.C."/>
            <person name="Martin M.D."/>
            <person name="Gilbert T."/>
            <person name="Hodgins K."/>
            <person name="Battlay P."/>
            <person name="Petersen B."/>
            <person name="Wilson J."/>
        </authorList>
    </citation>
    <scope>NUCLEOTIDE SEQUENCE</scope>
    <source>
        <strain evidence="12">AA19_3_7</strain>
        <tissue evidence="12">Leaf</tissue>
    </source>
</reference>
<dbReference type="EMBL" id="JAMZMK010008400">
    <property type="protein sequence ID" value="KAI7740588.1"/>
    <property type="molecule type" value="Genomic_DNA"/>
</dbReference>
<comment type="similarity">
    <text evidence="9">Belongs to the plant Proton pump-interactor protein family.</text>
</comment>
<comment type="caution">
    <text evidence="12">The sequence shown here is derived from an EMBL/GenBank/DDBJ whole genome shotgun (WGS) entry which is preliminary data.</text>
</comment>
<evidence type="ECO:0000256" key="10">
    <source>
        <dbReference type="SAM" id="MobiDB-lite"/>
    </source>
</evidence>
<feature type="compositionally biased region" description="Basic and acidic residues" evidence="10">
    <location>
        <begin position="1250"/>
        <end position="1260"/>
    </location>
</feature>
<evidence type="ECO:0000256" key="11">
    <source>
        <dbReference type="SAM" id="Phobius"/>
    </source>
</evidence>
<proteinExistence type="inferred from homology"/>
<evidence type="ECO:0000256" key="7">
    <source>
        <dbReference type="ARBA" id="ARBA00023054"/>
    </source>
</evidence>
<dbReference type="GO" id="GO:0005789">
    <property type="term" value="C:endoplasmic reticulum membrane"/>
    <property type="evidence" value="ECO:0007669"/>
    <property type="project" value="UniProtKB-SubCell"/>
</dbReference>
<evidence type="ECO:0000256" key="2">
    <source>
        <dbReference type="ARBA" id="ARBA00004389"/>
    </source>
</evidence>
<keyword evidence="3" id="KW-1003">Cell membrane</keyword>
<organism evidence="12 13">
    <name type="scientific">Ambrosia artemisiifolia</name>
    <name type="common">Common ragweed</name>
    <dbReference type="NCBI Taxonomy" id="4212"/>
    <lineage>
        <taxon>Eukaryota</taxon>
        <taxon>Viridiplantae</taxon>
        <taxon>Streptophyta</taxon>
        <taxon>Embryophyta</taxon>
        <taxon>Tracheophyta</taxon>
        <taxon>Spermatophyta</taxon>
        <taxon>Magnoliopsida</taxon>
        <taxon>eudicotyledons</taxon>
        <taxon>Gunneridae</taxon>
        <taxon>Pentapetalae</taxon>
        <taxon>asterids</taxon>
        <taxon>campanulids</taxon>
        <taxon>Asterales</taxon>
        <taxon>Asteraceae</taxon>
        <taxon>Asteroideae</taxon>
        <taxon>Heliantheae alliance</taxon>
        <taxon>Heliantheae</taxon>
        <taxon>Ambrosia</taxon>
    </lineage>
</organism>
<keyword evidence="13" id="KW-1185">Reference proteome</keyword>
<feature type="region of interest" description="Disordered" evidence="10">
    <location>
        <begin position="1250"/>
        <end position="1271"/>
    </location>
</feature>
<dbReference type="Proteomes" id="UP001206925">
    <property type="component" value="Unassembled WGS sequence"/>
</dbReference>
<evidence type="ECO:0000256" key="4">
    <source>
        <dbReference type="ARBA" id="ARBA00022692"/>
    </source>
</evidence>
<dbReference type="PANTHER" id="PTHR32219">
    <property type="entry name" value="RNA-BINDING PROTEIN YLMH-RELATED"/>
    <property type="match status" value="1"/>
</dbReference>
<feature type="region of interest" description="Disordered" evidence="10">
    <location>
        <begin position="586"/>
        <end position="630"/>
    </location>
</feature>
<evidence type="ECO:0000256" key="3">
    <source>
        <dbReference type="ARBA" id="ARBA00022475"/>
    </source>
</evidence>
<keyword evidence="8 11" id="KW-0472">Membrane</keyword>
<accession>A0AAD5CFB4</accession>
<evidence type="ECO:0000256" key="1">
    <source>
        <dbReference type="ARBA" id="ARBA00004162"/>
    </source>
</evidence>
<dbReference type="PANTHER" id="PTHR32219:SF3">
    <property type="entry name" value="CALPONIN-LIKE DOMAIN PROTEIN"/>
    <property type="match status" value="1"/>
</dbReference>
<dbReference type="InterPro" id="IPR055282">
    <property type="entry name" value="PPI1-4"/>
</dbReference>
<dbReference type="GO" id="GO:0005886">
    <property type="term" value="C:plasma membrane"/>
    <property type="evidence" value="ECO:0007669"/>
    <property type="project" value="UniProtKB-SubCell"/>
</dbReference>
<keyword evidence="6 11" id="KW-1133">Transmembrane helix</keyword>
<protein>
    <submittedName>
        <fullName evidence="12">Uncharacterized protein</fullName>
    </submittedName>
</protein>
<dbReference type="AlphaFoldDB" id="A0AAD5CFB4"/>
<keyword evidence="4 11" id="KW-0812">Transmembrane</keyword>
<gene>
    <name evidence="12" type="ORF">M8C21_015304</name>
</gene>
<comment type="subcellular location">
    <subcellularLocation>
        <location evidence="1">Cell membrane</location>
        <topology evidence="1">Single-pass membrane protein</topology>
    </subcellularLocation>
    <subcellularLocation>
        <location evidence="2">Endoplasmic reticulum membrane</location>
        <topology evidence="2">Single-pass membrane protein</topology>
    </subcellularLocation>
</comment>
<name>A0AAD5CFB4_AMBAR</name>
<evidence type="ECO:0000256" key="6">
    <source>
        <dbReference type="ARBA" id="ARBA00022989"/>
    </source>
</evidence>
<evidence type="ECO:0000256" key="9">
    <source>
        <dbReference type="ARBA" id="ARBA00038080"/>
    </source>
</evidence>
<keyword evidence="7" id="KW-0175">Coiled coil</keyword>